<organism evidence="1 2">
    <name type="scientific">Rhynchophorus ferrugineus</name>
    <name type="common">Red palm weevil</name>
    <name type="synonym">Curculio ferrugineus</name>
    <dbReference type="NCBI Taxonomy" id="354439"/>
    <lineage>
        <taxon>Eukaryota</taxon>
        <taxon>Metazoa</taxon>
        <taxon>Ecdysozoa</taxon>
        <taxon>Arthropoda</taxon>
        <taxon>Hexapoda</taxon>
        <taxon>Insecta</taxon>
        <taxon>Pterygota</taxon>
        <taxon>Neoptera</taxon>
        <taxon>Endopterygota</taxon>
        <taxon>Coleoptera</taxon>
        <taxon>Polyphaga</taxon>
        <taxon>Cucujiformia</taxon>
        <taxon>Curculionidae</taxon>
        <taxon>Dryophthorinae</taxon>
        <taxon>Rhynchophorus</taxon>
    </lineage>
</organism>
<dbReference type="Proteomes" id="UP000625711">
    <property type="component" value="Unassembled WGS sequence"/>
</dbReference>
<proteinExistence type="predicted"/>
<sequence>MRGRFSSRSASGAAFRIGRVETTDDQLMLTHTHRQERASRPKEEKMISADKWAEIRLIADEWPLQWTEDYNGGRCFSLDFLHRNYL</sequence>
<reference evidence="1" key="1">
    <citation type="submission" date="2020-08" db="EMBL/GenBank/DDBJ databases">
        <title>Genome sequencing and assembly of the red palm weevil Rhynchophorus ferrugineus.</title>
        <authorList>
            <person name="Dias G.B."/>
            <person name="Bergman C.M."/>
            <person name="Manee M."/>
        </authorList>
    </citation>
    <scope>NUCLEOTIDE SEQUENCE</scope>
    <source>
        <strain evidence="1">AA-2017</strain>
        <tissue evidence="1">Whole larva</tissue>
    </source>
</reference>
<name>A0A834IVN7_RHYFE</name>
<evidence type="ECO:0000313" key="2">
    <source>
        <dbReference type="Proteomes" id="UP000625711"/>
    </source>
</evidence>
<dbReference type="EMBL" id="JAACXV010000278">
    <property type="protein sequence ID" value="KAF7280632.1"/>
    <property type="molecule type" value="Genomic_DNA"/>
</dbReference>
<gene>
    <name evidence="1" type="ORF">GWI33_005601</name>
</gene>
<accession>A0A834IVN7</accession>
<keyword evidence="2" id="KW-1185">Reference proteome</keyword>
<protein>
    <submittedName>
        <fullName evidence="1">Uncharacterized protein</fullName>
    </submittedName>
</protein>
<dbReference type="AlphaFoldDB" id="A0A834IVN7"/>
<evidence type="ECO:0000313" key="1">
    <source>
        <dbReference type="EMBL" id="KAF7280632.1"/>
    </source>
</evidence>
<comment type="caution">
    <text evidence="1">The sequence shown here is derived from an EMBL/GenBank/DDBJ whole genome shotgun (WGS) entry which is preliminary data.</text>
</comment>